<dbReference type="eggNOG" id="COG1611">
    <property type="taxonomic scope" value="Bacteria"/>
</dbReference>
<organism evidence="4 5">
    <name type="scientific">Pseudooceanicola batsensis (strain ATCC BAA-863 / DSM 15984 / KCTC 12145 / HTCC2597)</name>
    <name type="common">Oceanicola batsensis</name>
    <dbReference type="NCBI Taxonomy" id="252305"/>
    <lineage>
        <taxon>Bacteria</taxon>
        <taxon>Pseudomonadati</taxon>
        <taxon>Pseudomonadota</taxon>
        <taxon>Alphaproteobacteria</taxon>
        <taxon>Rhodobacterales</taxon>
        <taxon>Paracoccaceae</taxon>
        <taxon>Pseudooceanicola</taxon>
    </lineage>
</organism>
<dbReference type="HOGENOM" id="CLU_058336_4_2_5"/>
<name>A3TSB7_PSEBH</name>
<dbReference type="GO" id="GO:0005829">
    <property type="term" value="C:cytosol"/>
    <property type="evidence" value="ECO:0007669"/>
    <property type="project" value="TreeGrafter"/>
</dbReference>
<dbReference type="RefSeq" id="WP_009805179.1">
    <property type="nucleotide sequence ID" value="NZ_CH724131.1"/>
</dbReference>
<dbReference type="AlphaFoldDB" id="A3TSB7"/>
<dbReference type="NCBIfam" id="TIGR00730">
    <property type="entry name" value="Rossman fold protein, TIGR00730 family"/>
    <property type="match status" value="1"/>
</dbReference>
<dbReference type="OrthoDB" id="9801098at2"/>
<evidence type="ECO:0000256" key="1">
    <source>
        <dbReference type="ARBA" id="ARBA00000274"/>
    </source>
</evidence>
<reference evidence="4 5" key="1">
    <citation type="journal article" date="2010" name="J. Bacteriol.">
        <title>Genome sequences of Oceanicola granulosus HTCC2516(T) and Oceanicola batsensis HTCC2597(TDelta).</title>
        <authorList>
            <person name="Thrash J.C."/>
            <person name="Cho J.C."/>
            <person name="Vergin K.L."/>
            <person name="Giovannoni S.J."/>
        </authorList>
    </citation>
    <scope>NUCLEOTIDE SEQUENCE [LARGE SCALE GENOMIC DNA]</scope>
    <source>
        <strain evidence="5">ATCC BAA-863 / DSM 15984 / KCTC 12145 / HTCC2597</strain>
    </source>
</reference>
<evidence type="ECO:0000313" key="4">
    <source>
        <dbReference type="EMBL" id="EAQ04544.1"/>
    </source>
</evidence>
<proteinExistence type="inferred from homology"/>
<keyword evidence="5" id="KW-1185">Reference proteome</keyword>
<dbReference type="SUPFAM" id="SSF102405">
    <property type="entry name" value="MCP/YpsA-like"/>
    <property type="match status" value="1"/>
</dbReference>
<evidence type="ECO:0000313" key="5">
    <source>
        <dbReference type="Proteomes" id="UP000004318"/>
    </source>
</evidence>
<dbReference type="GO" id="GO:0009691">
    <property type="term" value="P:cytokinin biosynthetic process"/>
    <property type="evidence" value="ECO:0007669"/>
    <property type="project" value="UniProtKB-UniRule"/>
</dbReference>
<dbReference type="InterPro" id="IPR005269">
    <property type="entry name" value="LOG"/>
</dbReference>
<protein>
    <recommendedName>
        <fullName evidence="3">Cytokinin riboside 5'-monophosphate phosphoribohydrolase</fullName>
        <ecNumber evidence="3">3.2.2.n1</ecNumber>
    </recommendedName>
</protein>
<comment type="caution">
    <text evidence="4">The sequence shown here is derived from an EMBL/GenBank/DDBJ whole genome shotgun (WGS) entry which is preliminary data.</text>
</comment>
<dbReference type="PANTHER" id="PTHR31223">
    <property type="entry name" value="LOG FAMILY PROTEIN YJL055W"/>
    <property type="match status" value="1"/>
</dbReference>
<dbReference type="InterPro" id="IPR031100">
    <property type="entry name" value="LOG_fam"/>
</dbReference>
<gene>
    <name evidence="4" type="ORF">OB2597_04660</name>
</gene>
<dbReference type="PANTHER" id="PTHR31223:SF70">
    <property type="entry name" value="LOG FAMILY PROTEIN YJL055W"/>
    <property type="match status" value="1"/>
</dbReference>
<dbReference type="STRING" id="252305.OB2597_04660"/>
<dbReference type="GO" id="GO:0008714">
    <property type="term" value="F:AMP nucleosidase activity"/>
    <property type="evidence" value="ECO:0007669"/>
    <property type="project" value="UniProtKB-EC"/>
</dbReference>
<dbReference type="Pfam" id="PF03641">
    <property type="entry name" value="Lysine_decarbox"/>
    <property type="match status" value="1"/>
</dbReference>
<sequence>MTSDAPALSVCVFCGSRPGADPAYAEAAETFGTALAQEGWRLVYGAGDVGLMGGVARAAQAAGGETFGVIPVHLLHAEVGKRDLTNFVVTENMHERKKVMFMNSDAVVVLPGGAGTLDEFFEILTWAQLGLHAKPIILLNTSGFWTPLVALVDHVIERGFAAETLRALVTLAENPAAAMQALRAHEGQASSARS</sequence>
<evidence type="ECO:0000256" key="2">
    <source>
        <dbReference type="ARBA" id="ARBA00006763"/>
    </source>
</evidence>
<comment type="similarity">
    <text evidence="2 3">Belongs to the LOG family.</text>
</comment>
<dbReference type="Proteomes" id="UP000004318">
    <property type="component" value="Unassembled WGS sequence"/>
</dbReference>
<keyword evidence="3" id="KW-0203">Cytokinin biosynthesis</keyword>
<evidence type="ECO:0000256" key="3">
    <source>
        <dbReference type="RuleBase" id="RU363015"/>
    </source>
</evidence>
<accession>A3TSB7</accession>
<keyword evidence="3" id="KW-0378">Hydrolase</keyword>
<comment type="catalytic activity">
    <reaction evidence="1">
        <text>AMP + H2O = D-ribose 5-phosphate + adenine</text>
        <dbReference type="Rhea" id="RHEA:20129"/>
        <dbReference type="ChEBI" id="CHEBI:15377"/>
        <dbReference type="ChEBI" id="CHEBI:16708"/>
        <dbReference type="ChEBI" id="CHEBI:78346"/>
        <dbReference type="ChEBI" id="CHEBI:456215"/>
        <dbReference type="EC" id="3.2.2.4"/>
    </reaction>
</comment>
<dbReference type="EC" id="3.2.2.n1" evidence="3"/>
<dbReference type="Gene3D" id="3.40.50.450">
    <property type="match status" value="1"/>
</dbReference>
<dbReference type="EMBL" id="AAMO01000001">
    <property type="protein sequence ID" value="EAQ04544.1"/>
    <property type="molecule type" value="Genomic_DNA"/>
</dbReference>